<name>A0A4V2V432_9GAMM</name>
<dbReference type="EMBL" id="SMAS01000002">
    <property type="protein sequence ID" value="TCT36944.1"/>
    <property type="molecule type" value="Genomic_DNA"/>
</dbReference>
<protein>
    <submittedName>
        <fullName evidence="1">Uncharacterized protein</fullName>
    </submittedName>
</protein>
<sequence>MKNVLLIKSDGTTESRMEDDKATTMEIIDISLVPRDIRVRSIEELTYKEKVYFYVRDSDVISNDRVLCVIAGID</sequence>
<organism evidence="1 2">
    <name type="scientific">Providencia alcalifaciens</name>
    <dbReference type="NCBI Taxonomy" id="126385"/>
    <lineage>
        <taxon>Bacteria</taxon>
        <taxon>Pseudomonadati</taxon>
        <taxon>Pseudomonadota</taxon>
        <taxon>Gammaproteobacteria</taxon>
        <taxon>Enterobacterales</taxon>
        <taxon>Morganellaceae</taxon>
        <taxon>Providencia</taxon>
    </lineage>
</organism>
<dbReference type="AlphaFoldDB" id="A0A4V2V432"/>
<reference evidence="1 2" key="1">
    <citation type="submission" date="2019-03" db="EMBL/GenBank/DDBJ databases">
        <title>Genomic analyses of the natural microbiome of Caenorhabditis elegans.</title>
        <authorList>
            <person name="Samuel B."/>
        </authorList>
    </citation>
    <scope>NUCLEOTIDE SEQUENCE [LARGE SCALE GENOMIC DNA]</scope>
    <source>
        <strain evidence="1 2">JUb102</strain>
    </source>
</reference>
<proteinExistence type="predicted"/>
<dbReference type="Proteomes" id="UP000295055">
    <property type="component" value="Unassembled WGS sequence"/>
</dbReference>
<comment type="caution">
    <text evidence="1">The sequence shown here is derived from an EMBL/GenBank/DDBJ whole genome shotgun (WGS) entry which is preliminary data.</text>
</comment>
<accession>A0A4V2V432</accession>
<evidence type="ECO:0000313" key="1">
    <source>
        <dbReference type="EMBL" id="TCT36944.1"/>
    </source>
</evidence>
<evidence type="ECO:0000313" key="2">
    <source>
        <dbReference type="Proteomes" id="UP000295055"/>
    </source>
</evidence>
<dbReference type="RefSeq" id="WP_132495628.1">
    <property type="nucleotide sequence ID" value="NZ_SMAS01000002.1"/>
</dbReference>
<gene>
    <name evidence="1" type="ORF">EC835_102409</name>
</gene>